<dbReference type="Proteomes" id="UP001447188">
    <property type="component" value="Unassembled WGS sequence"/>
</dbReference>
<comment type="caution">
    <text evidence="2">The sequence shown here is derived from an EMBL/GenBank/DDBJ whole genome shotgun (WGS) entry which is preliminary data.</text>
</comment>
<reference evidence="2 3" key="1">
    <citation type="submission" date="2024-02" db="EMBL/GenBank/DDBJ databases">
        <title>Discinaceae phylogenomics.</title>
        <authorList>
            <person name="Dirks A.C."/>
            <person name="James T.Y."/>
        </authorList>
    </citation>
    <scope>NUCLEOTIDE SEQUENCE [LARGE SCALE GENOMIC DNA]</scope>
    <source>
        <strain evidence="2 3">ACD0624</strain>
    </source>
</reference>
<keyword evidence="1" id="KW-0732">Signal</keyword>
<evidence type="ECO:0000313" key="2">
    <source>
        <dbReference type="EMBL" id="KAL0638497.1"/>
    </source>
</evidence>
<dbReference type="EMBL" id="JBBBZM010000021">
    <property type="protein sequence ID" value="KAL0638497.1"/>
    <property type="molecule type" value="Genomic_DNA"/>
</dbReference>
<feature type="chain" id="PRO_5045910027" evidence="1">
    <location>
        <begin position="21"/>
        <end position="248"/>
    </location>
</feature>
<evidence type="ECO:0000256" key="1">
    <source>
        <dbReference type="SAM" id="SignalP"/>
    </source>
</evidence>
<evidence type="ECO:0000313" key="3">
    <source>
        <dbReference type="Proteomes" id="UP001447188"/>
    </source>
</evidence>
<protein>
    <submittedName>
        <fullName evidence="2">Uncharacterized protein</fullName>
    </submittedName>
</protein>
<keyword evidence="3" id="KW-1185">Reference proteome</keyword>
<gene>
    <name evidence="2" type="ORF">Q9L58_002433</name>
</gene>
<accession>A0ABR3GRF0</accession>
<feature type="signal peptide" evidence="1">
    <location>
        <begin position="1"/>
        <end position="20"/>
    </location>
</feature>
<sequence>MVSFNTLAVCVSALASVCCARSGHVHMHRSGRLQARAGYNGTETTALLPIGTGVVPLPASTITQTSIKVVTVTYTLGNGAIKTATITKAEETIQTVTHVQSIVTVAPIIETTALASIPSFVSVVSVASVASVASPVEPKSTSTRTLVVTVNGSETTTVSIAAETAPPVNIAAEAVASSSACSVQTVYVPQYVTLYSTVTVAAVPSAVRTSITPPYSNNTITESSRSFESTSTTTLSVYTTVYVQPSAV</sequence>
<organism evidence="2 3">
    <name type="scientific">Discina gigas</name>
    <dbReference type="NCBI Taxonomy" id="1032678"/>
    <lineage>
        <taxon>Eukaryota</taxon>
        <taxon>Fungi</taxon>
        <taxon>Dikarya</taxon>
        <taxon>Ascomycota</taxon>
        <taxon>Pezizomycotina</taxon>
        <taxon>Pezizomycetes</taxon>
        <taxon>Pezizales</taxon>
        <taxon>Discinaceae</taxon>
        <taxon>Discina</taxon>
    </lineage>
</organism>
<name>A0ABR3GRF0_9PEZI</name>
<proteinExistence type="predicted"/>